<name>A0A9N9E0F9_9GLOM</name>
<keyword evidence="2" id="KW-1185">Reference proteome</keyword>
<evidence type="ECO:0000313" key="2">
    <source>
        <dbReference type="Proteomes" id="UP000789739"/>
    </source>
</evidence>
<proteinExistence type="predicted"/>
<dbReference type="Proteomes" id="UP000789739">
    <property type="component" value="Unassembled WGS sequence"/>
</dbReference>
<feature type="non-terminal residue" evidence="1">
    <location>
        <position position="103"/>
    </location>
</feature>
<sequence>MDNILDADHHHSHEIYSNIINLNDPSVLSMIDAEDVHFLKERQSLSTASLPPDDMKQVAKLVEEARKQFERINILDSTMAPTTPTATNAIFTVFGLAAYVAII</sequence>
<reference evidence="1" key="1">
    <citation type="submission" date="2021-06" db="EMBL/GenBank/DDBJ databases">
        <authorList>
            <person name="Kallberg Y."/>
            <person name="Tangrot J."/>
            <person name="Rosling A."/>
        </authorList>
    </citation>
    <scope>NUCLEOTIDE SEQUENCE</scope>
    <source>
        <strain evidence="1">BR232B</strain>
    </source>
</reference>
<evidence type="ECO:0000313" key="1">
    <source>
        <dbReference type="EMBL" id="CAG8657915.1"/>
    </source>
</evidence>
<comment type="caution">
    <text evidence="1">The sequence shown here is derived from an EMBL/GenBank/DDBJ whole genome shotgun (WGS) entry which is preliminary data.</text>
</comment>
<protein>
    <submittedName>
        <fullName evidence="1">7096_t:CDS:1</fullName>
    </submittedName>
</protein>
<accession>A0A9N9E0F9</accession>
<dbReference type="AlphaFoldDB" id="A0A9N9E0F9"/>
<dbReference type="EMBL" id="CAJVPI010003393">
    <property type="protein sequence ID" value="CAG8657915.1"/>
    <property type="molecule type" value="Genomic_DNA"/>
</dbReference>
<organism evidence="1 2">
    <name type="scientific">Paraglomus brasilianum</name>
    <dbReference type="NCBI Taxonomy" id="144538"/>
    <lineage>
        <taxon>Eukaryota</taxon>
        <taxon>Fungi</taxon>
        <taxon>Fungi incertae sedis</taxon>
        <taxon>Mucoromycota</taxon>
        <taxon>Glomeromycotina</taxon>
        <taxon>Glomeromycetes</taxon>
        <taxon>Paraglomerales</taxon>
        <taxon>Paraglomeraceae</taxon>
        <taxon>Paraglomus</taxon>
    </lineage>
</organism>
<gene>
    <name evidence="1" type="ORF">PBRASI_LOCUS10622</name>
</gene>